<dbReference type="PANTHER" id="PTHR11040">
    <property type="entry name" value="ZINC/IRON TRANSPORTER"/>
    <property type="match status" value="1"/>
</dbReference>
<evidence type="ECO:0000256" key="1">
    <source>
        <dbReference type="ARBA" id="ARBA00004141"/>
    </source>
</evidence>
<dbReference type="EnsemblPlants" id="AES71721">
    <property type="protein sequence ID" value="AES71721"/>
    <property type="gene ID" value="MTR_3g082050"/>
</dbReference>
<feature type="transmembrane region" description="Helical" evidence="8">
    <location>
        <begin position="31"/>
        <end position="50"/>
    </location>
</feature>
<name>G7J823_MEDTR</name>
<keyword evidence="11" id="KW-1185">Reference proteome</keyword>
<dbReference type="eggNOG" id="KOG1485">
    <property type="taxonomic scope" value="Eukaryota"/>
</dbReference>
<organism evidence="9 11">
    <name type="scientific">Medicago truncatula</name>
    <name type="common">Barrel medic</name>
    <name type="synonym">Medicago tribuloides</name>
    <dbReference type="NCBI Taxonomy" id="3880"/>
    <lineage>
        <taxon>Eukaryota</taxon>
        <taxon>Viridiplantae</taxon>
        <taxon>Streptophyta</taxon>
        <taxon>Embryophyta</taxon>
        <taxon>Tracheophyta</taxon>
        <taxon>Spermatophyta</taxon>
        <taxon>Magnoliopsida</taxon>
        <taxon>eudicotyledons</taxon>
        <taxon>Gunneridae</taxon>
        <taxon>Pentapetalae</taxon>
        <taxon>rosids</taxon>
        <taxon>fabids</taxon>
        <taxon>Fabales</taxon>
        <taxon>Fabaceae</taxon>
        <taxon>Papilionoideae</taxon>
        <taxon>50 kb inversion clade</taxon>
        <taxon>NPAAA clade</taxon>
        <taxon>Hologalegina</taxon>
        <taxon>IRL clade</taxon>
        <taxon>Trifolieae</taxon>
        <taxon>Medicago</taxon>
    </lineage>
</organism>
<evidence type="ECO:0000256" key="8">
    <source>
        <dbReference type="RuleBase" id="RU362088"/>
    </source>
</evidence>
<evidence type="ECO:0000313" key="11">
    <source>
        <dbReference type="Proteomes" id="UP000002051"/>
    </source>
</evidence>
<evidence type="ECO:0000256" key="2">
    <source>
        <dbReference type="ARBA" id="ARBA00006939"/>
    </source>
</evidence>
<evidence type="ECO:0000256" key="6">
    <source>
        <dbReference type="ARBA" id="ARBA00023065"/>
    </source>
</evidence>
<dbReference type="PaxDb" id="3880-AES71719"/>
<dbReference type="Pfam" id="PF02535">
    <property type="entry name" value="Zip"/>
    <property type="match status" value="1"/>
</dbReference>
<protein>
    <submittedName>
        <fullName evidence="9">ZIP zinc/iron transport family protein</fullName>
    </submittedName>
</protein>
<keyword evidence="7 8" id="KW-0472">Membrane</keyword>
<keyword evidence="6 8" id="KW-0406">Ion transport</keyword>
<dbReference type="NCBIfam" id="TIGR00820">
    <property type="entry name" value="zip"/>
    <property type="match status" value="1"/>
</dbReference>
<dbReference type="eggNOG" id="KOG1558">
    <property type="taxonomic scope" value="Eukaryota"/>
</dbReference>
<dbReference type="InterPro" id="IPR004698">
    <property type="entry name" value="Zn/Fe_permease_fun/pln"/>
</dbReference>
<keyword evidence="4 8" id="KW-0812">Transmembrane</keyword>
<feature type="transmembrane region" description="Helical" evidence="8">
    <location>
        <begin position="357"/>
        <end position="376"/>
    </location>
</feature>
<dbReference type="GO" id="GO:0071577">
    <property type="term" value="P:zinc ion transmembrane transport"/>
    <property type="evidence" value="ECO:0000318"/>
    <property type="project" value="GO_Central"/>
</dbReference>
<feature type="transmembrane region" description="Helical" evidence="8">
    <location>
        <begin position="144"/>
        <end position="169"/>
    </location>
</feature>
<accession>G7J823</accession>
<evidence type="ECO:0000313" key="9">
    <source>
        <dbReference type="EMBL" id="AES71721.1"/>
    </source>
</evidence>
<evidence type="ECO:0000256" key="3">
    <source>
        <dbReference type="ARBA" id="ARBA00022448"/>
    </source>
</evidence>
<reference evidence="9 11" key="2">
    <citation type="journal article" date="2014" name="BMC Genomics">
        <title>An improved genome release (version Mt4.0) for the model legume Medicago truncatula.</title>
        <authorList>
            <person name="Tang H."/>
            <person name="Krishnakumar V."/>
            <person name="Bidwell S."/>
            <person name="Rosen B."/>
            <person name="Chan A."/>
            <person name="Zhou S."/>
            <person name="Gentzbittel L."/>
            <person name="Childs K.L."/>
            <person name="Yandell M."/>
            <person name="Gundlach H."/>
            <person name="Mayer K.F."/>
            <person name="Schwartz D.C."/>
            <person name="Town C.D."/>
        </authorList>
    </citation>
    <scope>GENOME REANNOTATION</scope>
    <source>
        <strain evidence="10 11">cv. Jemalong A17</strain>
    </source>
</reference>
<dbReference type="ExpressionAtlas" id="G7J823">
    <property type="expression patterns" value="differential"/>
</dbReference>
<keyword evidence="5 8" id="KW-1133">Transmembrane helix</keyword>
<evidence type="ECO:0000313" key="10">
    <source>
        <dbReference type="EnsemblPlants" id="AES71721"/>
    </source>
</evidence>
<dbReference type="AlphaFoldDB" id="G7J823"/>
<reference evidence="9 11" key="1">
    <citation type="journal article" date="2011" name="Nature">
        <title>The Medicago genome provides insight into the evolution of rhizobial symbioses.</title>
        <authorList>
            <person name="Young N.D."/>
            <person name="Debelle F."/>
            <person name="Oldroyd G.E."/>
            <person name="Geurts R."/>
            <person name="Cannon S.B."/>
            <person name="Udvardi M.K."/>
            <person name="Benedito V.A."/>
            <person name="Mayer K.F."/>
            <person name="Gouzy J."/>
            <person name="Schoof H."/>
            <person name="Van de Peer Y."/>
            <person name="Proost S."/>
            <person name="Cook D.R."/>
            <person name="Meyers B.C."/>
            <person name="Spannagl M."/>
            <person name="Cheung F."/>
            <person name="De Mita S."/>
            <person name="Krishnakumar V."/>
            <person name="Gundlach H."/>
            <person name="Zhou S."/>
            <person name="Mudge J."/>
            <person name="Bharti A.K."/>
            <person name="Murray J.D."/>
            <person name="Naoumkina M.A."/>
            <person name="Rosen B."/>
            <person name="Silverstein K.A."/>
            <person name="Tang H."/>
            <person name="Rombauts S."/>
            <person name="Zhao P.X."/>
            <person name="Zhou P."/>
            <person name="Barbe V."/>
            <person name="Bardou P."/>
            <person name="Bechner M."/>
            <person name="Bellec A."/>
            <person name="Berger A."/>
            <person name="Berges H."/>
            <person name="Bidwell S."/>
            <person name="Bisseling T."/>
            <person name="Choisne N."/>
            <person name="Couloux A."/>
            <person name="Denny R."/>
            <person name="Deshpande S."/>
            <person name="Dai X."/>
            <person name="Doyle J.J."/>
            <person name="Dudez A.M."/>
            <person name="Farmer A.D."/>
            <person name="Fouteau S."/>
            <person name="Franken C."/>
            <person name="Gibelin C."/>
            <person name="Gish J."/>
            <person name="Goldstein S."/>
            <person name="Gonzalez A.J."/>
            <person name="Green P.J."/>
            <person name="Hallab A."/>
            <person name="Hartog M."/>
            <person name="Hua A."/>
            <person name="Humphray S.J."/>
            <person name="Jeong D.H."/>
            <person name="Jing Y."/>
            <person name="Jocker A."/>
            <person name="Kenton S.M."/>
            <person name="Kim D.J."/>
            <person name="Klee K."/>
            <person name="Lai H."/>
            <person name="Lang C."/>
            <person name="Lin S."/>
            <person name="Macmil S.L."/>
            <person name="Magdelenat G."/>
            <person name="Matthews L."/>
            <person name="McCorrison J."/>
            <person name="Monaghan E.L."/>
            <person name="Mun J.H."/>
            <person name="Najar F.Z."/>
            <person name="Nicholson C."/>
            <person name="Noirot C."/>
            <person name="O'Bleness M."/>
            <person name="Paule C.R."/>
            <person name="Poulain J."/>
            <person name="Prion F."/>
            <person name="Qin B."/>
            <person name="Qu C."/>
            <person name="Retzel E.F."/>
            <person name="Riddle C."/>
            <person name="Sallet E."/>
            <person name="Samain S."/>
            <person name="Samson N."/>
            <person name="Sanders I."/>
            <person name="Saurat O."/>
            <person name="Scarpelli C."/>
            <person name="Schiex T."/>
            <person name="Segurens B."/>
            <person name="Severin A.J."/>
            <person name="Sherrier D.J."/>
            <person name="Shi R."/>
            <person name="Sims S."/>
            <person name="Singer S.R."/>
            <person name="Sinharoy S."/>
            <person name="Sterck L."/>
            <person name="Viollet A."/>
            <person name="Wang B.B."/>
            <person name="Wang K."/>
            <person name="Wang M."/>
            <person name="Wang X."/>
            <person name="Warfsmann J."/>
            <person name="Weissenbach J."/>
            <person name="White D.D."/>
            <person name="White J.D."/>
            <person name="Wiley G.B."/>
            <person name="Wincker P."/>
            <person name="Xing Y."/>
            <person name="Yang L."/>
            <person name="Yao Z."/>
            <person name="Ying F."/>
            <person name="Zhai J."/>
            <person name="Zhou L."/>
            <person name="Zuber A."/>
            <person name="Denarie J."/>
            <person name="Dixon R.A."/>
            <person name="May G.D."/>
            <person name="Schwartz D.C."/>
            <person name="Rogers J."/>
            <person name="Quetier F."/>
            <person name="Town C.D."/>
            <person name="Roe B.A."/>
        </authorList>
    </citation>
    <scope>NUCLEOTIDE SEQUENCE [LARGE SCALE GENOMIC DNA]</scope>
    <source>
        <strain evidence="9">A17</strain>
        <strain evidence="10 11">cv. Jemalong A17</strain>
    </source>
</reference>
<dbReference type="Proteomes" id="UP000002051">
    <property type="component" value="Chromosome 3"/>
</dbReference>
<feature type="transmembrane region" description="Helical" evidence="8">
    <location>
        <begin position="70"/>
        <end position="91"/>
    </location>
</feature>
<keyword evidence="3 8" id="KW-0813">Transport</keyword>
<dbReference type="STRING" id="3880.G7J823"/>
<proteinExistence type="inferred from homology"/>
<dbReference type="PANTHER" id="PTHR11040:SF35">
    <property type="entry name" value="ZINC TRANSPORTER 5"/>
    <property type="match status" value="1"/>
</dbReference>
<feature type="transmembrane region" description="Helical" evidence="8">
    <location>
        <begin position="321"/>
        <end position="345"/>
    </location>
</feature>
<dbReference type="InterPro" id="IPR003689">
    <property type="entry name" value="ZIP"/>
</dbReference>
<feature type="transmembrane region" description="Helical" evidence="8">
    <location>
        <begin position="103"/>
        <end position="124"/>
    </location>
</feature>
<dbReference type="GO" id="GO:0005886">
    <property type="term" value="C:plasma membrane"/>
    <property type="evidence" value="ECO:0000318"/>
    <property type="project" value="GO_Central"/>
</dbReference>
<sequence length="377" mass="40850">MAGSILWYTHVTMKNMNIYQYPIEKLRVQPVGLIVAFAVMATLVPTLIAAECTCDEEDEERDRSKALRYKIAALVSILVASAIGVCLPLLGKVIPALSPEKDIFFIIKAFAAGVILSTGFIHVLPDAFENLTSPCLNEHPWGDFPFTGFVAMCTAMGTLMVDTYATAYFQNHYSKRAPAQVESQTTPDVENEEHTHVHAHASHSHAHGHISFDQSSELLRHRVISQVLELGIIVHSVIIGISLGASESPKTIRPLVAALTFHQFFEGMGLGSCITQANFKSLSITIMGLFFALTTPVGIGIGLGISNVYDENSPTALIFEGIFNAASAGILIYMALVDLLAADFMNPRMQKNGRLQLGSNISLLLGAGCMSLIAKWA</sequence>
<dbReference type="OrthoDB" id="448280at2759"/>
<feature type="transmembrane region" description="Helical" evidence="8">
    <location>
        <begin position="286"/>
        <end position="309"/>
    </location>
</feature>
<feature type="transmembrane region" description="Helical" evidence="8">
    <location>
        <begin position="227"/>
        <end position="246"/>
    </location>
</feature>
<reference evidence="10" key="3">
    <citation type="submission" date="2015-04" db="UniProtKB">
        <authorList>
            <consortium name="EnsemblPlants"/>
        </authorList>
    </citation>
    <scope>IDENTIFICATION</scope>
    <source>
        <strain evidence="10">cv. Jemalong A17</strain>
    </source>
</reference>
<comment type="similarity">
    <text evidence="2 8">Belongs to the ZIP transporter (TC 2.A.5) family.</text>
</comment>
<dbReference type="EMBL" id="CM001219">
    <property type="protein sequence ID" value="AES71721.1"/>
    <property type="molecule type" value="Genomic_DNA"/>
</dbReference>
<comment type="subcellular location">
    <subcellularLocation>
        <location evidence="1 8">Membrane</location>
        <topology evidence="1 8">Multi-pass membrane protein</topology>
    </subcellularLocation>
</comment>
<gene>
    <name evidence="10" type="primary">11435969</name>
    <name evidence="9" type="ordered locus">MTR_3g082050</name>
</gene>
<evidence type="ECO:0000256" key="7">
    <source>
        <dbReference type="ARBA" id="ARBA00023136"/>
    </source>
</evidence>
<dbReference type="GO" id="GO:0005385">
    <property type="term" value="F:zinc ion transmembrane transporter activity"/>
    <property type="evidence" value="ECO:0000318"/>
    <property type="project" value="GO_Central"/>
</dbReference>
<evidence type="ECO:0000256" key="4">
    <source>
        <dbReference type="ARBA" id="ARBA00022692"/>
    </source>
</evidence>
<evidence type="ECO:0000256" key="5">
    <source>
        <dbReference type="ARBA" id="ARBA00022989"/>
    </source>
</evidence>